<comment type="caution">
    <text evidence="5">The sequence shown here is derived from an EMBL/GenBank/DDBJ whole genome shotgun (WGS) entry which is preliminary data.</text>
</comment>
<dbReference type="SUPFAM" id="SSF53613">
    <property type="entry name" value="Ribokinase-like"/>
    <property type="match status" value="1"/>
</dbReference>
<keyword evidence="1" id="KW-0808">Transferase</keyword>
<gene>
    <name evidence="5" type="ORF">KILIM_077_00210</name>
</gene>
<dbReference type="AlphaFoldDB" id="K6VN56"/>
<dbReference type="PANTHER" id="PTHR10584">
    <property type="entry name" value="SUGAR KINASE"/>
    <property type="match status" value="1"/>
</dbReference>
<dbReference type="Proteomes" id="UP000008366">
    <property type="component" value="Unassembled WGS sequence"/>
</dbReference>
<dbReference type="GO" id="GO:0005829">
    <property type="term" value="C:cytosol"/>
    <property type="evidence" value="ECO:0007669"/>
    <property type="project" value="TreeGrafter"/>
</dbReference>
<name>K6VN56_9MICO</name>
<dbReference type="OrthoDB" id="8578462at2"/>
<feature type="compositionally biased region" description="Gly residues" evidence="3">
    <location>
        <begin position="312"/>
        <end position="321"/>
    </location>
</feature>
<proteinExistence type="predicted"/>
<dbReference type="EMBL" id="BAHD01000077">
    <property type="protein sequence ID" value="GAB97663.1"/>
    <property type="molecule type" value="Genomic_DNA"/>
</dbReference>
<dbReference type="RefSeq" id="WP_006594195.1">
    <property type="nucleotide sequence ID" value="NZ_BAHD01000077.1"/>
</dbReference>
<evidence type="ECO:0000256" key="3">
    <source>
        <dbReference type="SAM" id="MobiDB-lite"/>
    </source>
</evidence>
<evidence type="ECO:0000256" key="1">
    <source>
        <dbReference type="ARBA" id="ARBA00022679"/>
    </source>
</evidence>
<evidence type="ECO:0000313" key="5">
    <source>
        <dbReference type="EMBL" id="GAB97663.1"/>
    </source>
</evidence>
<reference evidence="5 6" key="1">
    <citation type="submission" date="2012-08" db="EMBL/GenBank/DDBJ databases">
        <title>Whole genome shotgun sequence of Kineosphaera limosa NBRC 100340.</title>
        <authorList>
            <person name="Yoshida I."/>
            <person name="Isaki S."/>
            <person name="Hosoyama A."/>
            <person name="Tsuchikane K."/>
            <person name="Katsumata H."/>
            <person name="Ando Y."/>
            <person name="Ohji S."/>
            <person name="Hamada M."/>
            <person name="Tamura T."/>
            <person name="Yamazoe A."/>
            <person name="Yamazaki S."/>
            <person name="Fujita N."/>
        </authorList>
    </citation>
    <scope>NUCLEOTIDE SEQUENCE [LARGE SCALE GENOMIC DNA]</scope>
    <source>
        <strain evidence="5 6">NBRC 100340</strain>
    </source>
</reference>
<dbReference type="Pfam" id="PF00294">
    <property type="entry name" value="PfkB"/>
    <property type="match status" value="1"/>
</dbReference>
<dbReference type="InterPro" id="IPR011611">
    <property type="entry name" value="PfkB_dom"/>
</dbReference>
<dbReference type="GO" id="GO:0016301">
    <property type="term" value="F:kinase activity"/>
    <property type="evidence" value="ECO:0007669"/>
    <property type="project" value="UniProtKB-KW"/>
</dbReference>
<dbReference type="InterPro" id="IPR029056">
    <property type="entry name" value="Ribokinase-like"/>
</dbReference>
<keyword evidence="6" id="KW-1185">Reference proteome</keyword>
<evidence type="ECO:0000259" key="4">
    <source>
        <dbReference type="Pfam" id="PF00294"/>
    </source>
</evidence>
<dbReference type="eggNOG" id="COG0524">
    <property type="taxonomic scope" value="Bacteria"/>
</dbReference>
<organism evidence="5 6">
    <name type="scientific">Kineosphaera limosa NBRC 100340</name>
    <dbReference type="NCBI Taxonomy" id="1184609"/>
    <lineage>
        <taxon>Bacteria</taxon>
        <taxon>Bacillati</taxon>
        <taxon>Actinomycetota</taxon>
        <taxon>Actinomycetes</taxon>
        <taxon>Micrococcales</taxon>
        <taxon>Dermatophilaceae</taxon>
        <taxon>Kineosphaera</taxon>
    </lineage>
</organism>
<dbReference type="PANTHER" id="PTHR10584:SF166">
    <property type="entry name" value="RIBOKINASE"/>
    <property type="match status" value="1"/>
</dbReference>
<keyword evidence="2" id="KW-0418">Kinase</keyword>
<evidence type="ECO:0000256" key="2">
    <source>
        <dbReference type="ARBA" id="ARBA00022777"/>
    </source>
</evidence>
<sequence length="336" mass="34914">MFPRPNPVPAPRRLVVVGSVIAEIVMSVPDLPVTGGGTRASRSVSRAGGGFHVLVAARRAGLETALAGVVGTGPMAQLVAARLQDEDVHVLLPSREGDQGFVVVLAEPDGTTAQIASPGVEATLDADDLAKVRLRDDDVAYLSARDLLEPTAATAIARWCDSDAGLAGALLVLDPGPLVADVPDDVLDAVLERTDVLAVGVHELELLGGGGGDRERVLADLADLLAPEGIVLLRLADDHFVVHEQGAGSFAFPADAPGPPRLAQVRHLLAQLAELRSARSRPADLEALPRIEASATLRPLQPLRDRGEGGARGRVHGGGAGWRARERPPSALFAGE</sequence>
<dbReference type="STRING" id="1184609.KILIM_077_00210"/>
<evidence type="ECO:0000313" key="6">
    <source>
        <dbReference type="Proteomes" id="UP000008366"/>
    </source>
</evidence>
<feature type="region of interest" description="Disordered" evidence="3">
    <location>
        <begin position="300"/>
        <end position="336"/>
    </location>
</feature>
<protein>
    <recommendedName>
        <fullName evidence="4">Carbohydrate kinase PfkB domain-containing protein</fullName>
    </recommendedName>
</protein>
<feature type="domain" description="Carbohydrate kinase PfkB" evidence="4">
    <location>
        <begin position="13"/>
        <end position="223"/>
    </location>
</feature>
<dbReference type="Gene3D" id="3.40.1190.20">
    <property type="match status" value="1"/>
</dbReference>
<accession>K6VN56</accession>